<sequence length="858" mass="97816">MSKKKNTVTKISKAAEPVVVNQLIVKAPTRKVYDVGDWRNALRSADSGRVKSLYDLFEDVLIDGVLADAVSKRIDAVLNSELTFLDKDGKEVEEITTIMDTTDWEELLRQIMNERIYGRSGVEFICTPDSFHVEPIPAKHINLRNKCIVINDSDDKGVPYEGDTSLLILGHERSYGLLLKATPFAIYKRGGFGDWSQWIELFGMPQRIGKYNTYDPESRKLLEQALEQAGSASYVVIPREAEVETKEAGSGSGTSYNEFRQACNEEMLITILGQTLTTVQGENGARSLGEVHKEVEEGKNKSDMRFVQRVLNNHVLPLLEARGYPVNGGKFIFPKAAEQLTVADIVQLSDIMPIPQSYLHEKYSIPVPENGEPIARRQAATFEPVNIDEGEGTTAVQNIDGGAVPTNSTQARQRAEASFFRRLRDFFVAAPTMMGANSKLPCPTATLSDDTLDNRLIKRVANGDAAYFDAELFKFIADDLLNAIHKVFKRPVKNAAYTYDNFDPAFVTAMEQNLFHFSAAKTLAEVQKLNQLYRKAKNFEEFTAEAKKLCGKFNKIWQRTEYETANLTAEAAANYQRLKAKAGKFPYWQYVTAGDEKVREEHRKLDGVTLKHSDSLWDKIYPPNGWKCRCYVVPRMSNEVSKEMINTSKEIVAKYMESDEWAKIKATHFDRGGSRTDIFHSDNMYIRKFPTMAAKAMDKVTPMDWGLERDYKKYTKKAANEIKAYKGTATDWWHKHATIIEGKEVLILEDYAGRKLVMSKKDFAVHTTDDVKNRLFRVEYLNSLLEIVKDADEVWLGQEKKDKQGKDQYLNMWRYVKYYKGIALVCVYKIQGDNHSFKTWYELHDNNVRKGLLIYRKE</sequence>
<dbReference type="InterPro" id="IPR041110">
    <property type="entry name" value="PBECR2"/>
</dbReference>
<dbReference type="EMBL" id="PENG01000001">
    <property type="protein sequence ID" value="PJI28230.1"/>
    <property type="molecule type" value="Genomic_DNA"/>
</dbReference>
<evidence type="ECO:0000313" key="4">
    <source>
        <dbReference type="Proteomes" id="UP000229884"/>
    </source>
</evidence>
<feature type="domain" description="Phage-Barnase-EndoU-ColicinE5/D-RelE like nuclease 2" evidence="2">
    <location>
        <begin position="744"/>
        <end position="856"/>
    </location>
</feature>
<organism evidence="3 4">
    <name type="scientific">Prevotella intermedia</name>
    <dbReference type="NCBI Taxonomy" id="28131"/>
    <lineage>
        <taxon>Bacteria</taxon>
        <taxon>Pseudomonadati</taxon>
        <taxon>Bacteroidota</taxon>
        <taxon>Bacteroidia</taxon>
        <taxon>Bacteroidales</taxon>
        <taxon>Prevotellaceae</taxon>
        <taxon>Prevotella</taxon>
    </lineage>
</organism>
<proteinExistence type="predicted"/>
<dbReference type="Pfam" id="PF18810">
    <property type="entry name" value="PBECR2"/>
    <property type="match status" value="1"/>
</dbReference>
<gene>
    <name evidence="3" type="ORF">CTM58_09200</name>
</gene>
<dbReference type="AlphaFoldDB" id="A0A2M8TWE5"/>
<feature type="domain" description="Phage head morphogenesis" evidence="1">
    <location>
        <begin position="537"/>
        <end position="632"/>
    </location>
</feature>
<protein>
    <submittedName>
        <fullName evidence="3">Phage head morphogenesis protein</fullName>
    </submittedName>
</protein>
<name>A0A2M8TWE5_PREIN</name>
<accession>A0A2M8TWE5</accession>
<dbReference type="NCBIfam" id="TIGR01641">
    <property type="entry name" value="phageSPP1_gp7"/>
    <property type="match status" value="1"/>
</dbReference>
<reference evidence="3 4" key="1">
    <citation type="submission" date="2017-11" db="EMBL/GenBank/DDBJ databases">
        <title>Genome sequencing of Prevotella intermedia KCOM 2832.</title>
        <authorList>
            <person name="Kook J.-K."/>
            <person name="Park S.-N."/>
            <person name="Lim Y.K."/>
        </authorList>
    </citation>
    <scope>NUCLEOTIDE SEQUENCE [LARGE SCALE GENOMIC DNA]</scope>
    <source>
        <strain evidence="3 4">KCOM 2832</strain>
    </source>
</reference>
<evidence type="ECO:0000259" key="2">
    <source>
        <dbReference type="Pfam" id="PF18810"/>
    </source>
</evidence>
<dbReference type="RefSeq" id="WP_100371006.1">
    <property type="nucleotide sequence ID" value="NZ_PENG01000001.1"/>
</dbReference>
<evidence type="ECO:0000259" key="1">
    <source>
        <dbReference type="Pfam" id="PF04233"/>
    </source>
</evidence>
<dbReference type="Pfam" id="PF04233">
    <property type="entry name" value="Phage_Mu_F"/>
    <property type="match status" value="1"/>
</dbReference>
<dbReference type="Proteomes" id="UP000229884">
    <property type="component" value="Unassembled WGS sequence"/>
</dbReference>
<dbReference type="Pfam" id="PF06074">
    <property type="entry name" value="Portal_Mu"/>
    <property type="match status" value="1"/>
</dbReference>
<comment type="caution">
    <text evidence="3">The sequence shown here is derived from an EMBL/GenBank/DDBJ whole genome shotgun (WGS) entry which is preliminary data.</text>
</comment>
<dbReference type="InterPro" id="IPR006528">
    <property type="entry name" value="Phage_head_morphogenesis_dom"/>
</dbReference>
<dbReference type="InterPro" id="IPR009279">
    <property type="entry name" value="Portal_Mu"/>
</dbReference>
<evidence type="ECO:0000313" key="3">
    <source>
        <dbReference type="EMBL" id="PJI28230.1"/>
    </source>
</evidence>